<evidence type="ECO:0000313" key="2">
    <source>
        <dbReference type="Proteomes" id="UP001056120"/>
    </source>
</evidence>
<dbReference type="EMBL" id="CM042034">
    <property type="protein sequence ID" value="KAI3761869.1"/>
    <property type="molecule type" value="Genomic_DNA"/>
</dbReference>
<dbReference type="Proteomes" id="UP001056120">
    <property type="component" value="Linkage Group LG17"/>
</dbReference>
<keyword evidence="2" id="KW-1185">Reference proteome</keyword>
<reference evidence="1 2" key="2">
    <citation type="journal article" date="2022" name="Mol. Ecol. Resour.">
        <title>The genomes of chicory, endive, great burdock and yacon provide insights into Asteraceae paleo-polyploidization history and plant inulin production.</title>
        <authorList>
            <person name="Fan W."/>
            <person name="Wang S."/>
            <person name="Wang H."/>
            <person name="Wang A."/>
            <person name="Jiang F."/>
            <person name="Liu H."/>
            <person name="Zhao H."/>
            <person name="Xu D."/>
            <person name="Zhang Y."/>
        </authorList>
    </citation>
    <scope>NUCLEOTIDE SEQUENCE [LARGE SCALE GENOMIC DNA]</scope>
    <source>
        <strain evidence="2">cv. Yunnan</strain>
        <tissue evidence="1">Leaves</tissue>
    </source>
</reference>
<reference evidence="2" key="1">
    <citation type="journal article" date="2022" name="Mol. Ecol. Resour.">
        <title>The genomes of chicory, endive, great burdock and yacon provide insights into Asteraceae palaeo-polyploidization history and plant inulin production.</title>
        <authorList>
            <person name="Fan W."/>
            <person name="Wang S."/>
            <person name="Wang H."/>
            <person name="Wang A."/>
            <person name="Jiang F."/>
            <person name="Liu H."/>
            <person name="Zhao H."/>
            <person name="Xu D."/>
            <person name="Zhang Y."/>
        </authorList>
    </citation>
    <scope>NUCLEOTIDE SEQUENCE [LARGE SCALE GENOMIC DNA]</scope>
    <source>
        <strain evidence="2">cv. Yunnan</strain>
    </source>
</reference>
<protein>
    <submittedName>
        <fullName evidence="1">Uncharacterized protein</fullName>
    </submittedName>
</protein>
<organism evidence="1 2">
    <name type="scientific">Smallanthus sonchifolius</name>
    <dbReference type="NCBI Taxonomy" id="185202"/>
    <lineage>
        <taxon>Eukaryota</taxon>
        <taxon>Viridiplantae</taxon>
        <taxon>Streptophyta</taxon>
        <taxon>Embryophyta</taxon>
        <taxon>Tracheophyta</taxon>
        <taxon>Spermatophyta</taxon>
        <taxon>Magnoliopsida</taxon>
        <taxon>eudicotyledons</taxon>
        <taxon>Gunneridae</taxon>
        <taxon>Pentapetalae</taxon>
        <taxon>asterids</taxon>
        <taxon>campanulids</taxon>
        <taxon>Asterales</taxon>
        <taxon>Asteraceae</taxon>
        <taxon>Asteroideae</taxon>
        <taxon>Heliantheae alliance</taxon>
        <taxon>Millerieae</taxon>
        <taxon>Smallanthus</taxon>
    </lineage>
</organism>
<name>A0ACB9ESP3_9ASTR</name>
<sequence length="903" mass="101630">MEVEGSWKDVPAKRKNRNKGSSKGNITKFYVEEKSISIPEDTAAFKELTGKTLVGRCKDLVTLRRLNILIADTRIPGISLREVLIPAEVAEPPAKRGSELKTNEVNNGDFFSHVNDENGESSGPANIPMGNHSPLEEDGESGEVITKGNIGINSQLITRGIETVLVSREYNRPKKRIREEGEFLFDLNLKAGDGQKDVSPNFKETQEAVSSMNIMSINIRGIIGGSKSSWVKDLRSANKISIIALQETMVESVTSYALASFWGNRNFEFAYAASEGRSGGLVWMWDPKVIKIESVTRSMYFLFIKGFSVGSGDPLNLINVYAPQNTSAKLQLWSDLSGRINSSEGQWVLAGDFNAVRSPEERKRSKYKQVCAENFNNFIYNNGLLEYPMQGRRFTCIRDNGKKLSKLDRFLVCSEFFNKWPTACVRVMPSRHSDHCPIILELVDLNFGPRPFRVFNSWIGKPGFEEAVKAASWRDDFLAKESENVKMALSELEQLESDLETRDISEEEEWIMAENRKIIEDVEERKNMDLKQRARIKWAIEGDENTKYFHALVNNRKASNLTHGLSINGVWCTKPAKIKKQVFTFFRDRFKDHLPIRPDLICHNIKKISDSDSSMLIEEFSAQEIRDAVLSAGMIGLRAQMAISKAIANRMRKVLDGVISEPQSAFLKGRYILDGPLIVNELITWIKKRKSKAFFLKIDFEKAYDNVSWNFVINTLLQMGFPNKWCDWILGILKSASSSVLVNGAPTYIFKCEKGMRQGDPLSPFLFLVVMEALSCMLNRAREEGTIKGIATPNNGPIMTHLLYADDAIVVGEWSKIEVVNIVRILRCFHLCSGLKINIEKSNLFGIGVGGEEVGDMAREVGCNSDSLPFKYLGLKVGANLSQPDQGTRRNDRIPKQNTAEIT</sequence>
<accession>A0ACB9ESP3</accession>
<gene>
    <name evidence="1" type="ORF">L1987_52291</name>
</gene>
<proteinExistence type="predicted"/>
<comment type="caution">
    <text evidence="1">The sequence shown here is derived from an EMBL/GenBank/DDBJ whole genome shotgun (WGS) entry which is preliminary data.</text>
</comment>
<evidence type="ECO:0000313" key="1">
    <source>
        <dbReference type="EMBL" id="KAI3761869.1"/>
    </source>
</evidence>